<dbReference type="AlphaFoldDB" id="A0A835JGS2"/>
<dbReference type="Proteomes" id="UP000657918">
    <property type="component" value="Unassembled WGS sequence"/>
</dbReference>
<protein>
    <submittedName>
        <fullName evidence="1">Uncharacterized protein</fullName>
    </submittedName>
</protein>
<dbReference type="EMBL" id="JADGMS010000014">
    <property type="protein sequence ID" value="KAF9668418.1"/>
    <property type="molecule type" value="Genomic_DNA"/>
</dbReference>
<reference evidence="1 2" key="1">
    <citation type="submission" date="2020-10" db="EMBL/GenBank/DDBJ databases">
        <title>Plant Genome Project.</title>
        <authorList>
            <person name="Zhang R.-G."/>
        </authorList>
    </citation>
    <scope>NUCLEOTIDE SEQUENCE [LARGE SCALE GENOMIC DNA]</scope>
    <source>
        <strain evidence="1">FAFU-HL-1</strain>
        <tissue evidence="1">Leaf</tissue>
    </source>
</reference>
<sequence>MAILACTPNEYAFSCLDSALVSEICLLLILLLETSVDALWLQCHSYSSEMQQLELKPRQLINFQSRVTVAERVYSLKPFLIAEKALKLLIGWILCKTVAARKLPLAFFQLSCRGSESKSF</sequence>
<comment type="caution">
    <text evidence="1">The sequence shown here is derived from an EMBL/GenBank/DDBJ whole genome shotgun (WGS) entry which is preliminary data.</text>
</comment>
<evidence type="ECO:0000313" key="1">
    <source>
        <dbReference type="EMBL" id="KAF9668418.1"/>
    </source>
</evidence>
<keyword evidence="2" id="KW-1185">Reference proteome</keyword>
<accession>A0A835JGS2</accession>
<organism evidence="1 2">
    <name type="scientific">Salix dunnii</name>
    <dbReference type="NCBI Taxonomy" id="1413687"/>
    <lineage>
        <taxon>Eukaryota</taxon>
        <taxon>Viridiplantae</taxon>
        <taxon>Streptophyta</taxon>
        <taxon>Embryophyta</taxon>
        <taxon>Tracheophyta</taxon>
        <taxon>Spermatophyta</taxon>
        <taxon>Magnoliopsida</taxon>
        <taxon>eudicotyledons</taxon>
        <taxon>Gunneridae</taxon>
        <taxon>Pentapetalae</taxon>
        <taxon>rosids</taxon>
        <taxon>fabids</taxon>
        <taxon>Malpighiales</taxon>
        <taxon>Salicaceae</taxon>
        <taxon>Saliceae</taxon>
        <taxon>Salix</taxon>
    </lineage>
</organism>
<gene>
    <name evidence="1" type="ORF">SADUNF_Sadunf14G0001400</name>
</gene>
<proteinExistence type="predicted"/>
<evidence type="ECO:0000313" key="2">
    <source>
        <dbReference type="Proteomes" id="UP000657918"/>
    </source>
</evidence>
<name>A0A835JGS2_9ROSI</name>